<evidence type="ECO:0000259" key="2">
    <source>
        <dbReference type="SMART" id="SM00849"/>
    </source>
</evidence>
<accession>A0A6C1B4K9</accession>
<gene>
    <name evidence="3" type="ORF">G3580_13910</name>
</gene>
<dbReference type="InterPro" id="IPR036866">
    <property type="entry name" value="RibonucZ/Hydroxyglut_hydro"/>
</dbReference>
<reference evidence="3 4" key="1">
    <citation type="submission" date="2020-02" db="EMBL/GenBank/DDBJ databases">
        <title>Nitrogenibacter mangrovi gen. nov., sp. nov. isolated from mangrove sediment, a denitrifying betaproteobacterium.</title>
        <authorList>
            <person name="Liao H."/>
            <person name="Tian Y."/>
        </authorList>
    </citation>
    <scope>NUCLEOTIDE SEQUENCE [LARGE SCALE GENOMIC DNA]</scope>
    <source>
        <strain evidence="3 4">M9-3-2</strain>
    </source>
</reference>
<feature type="signal peptide" evidence="1">
    <location>
        <begin position="1"/>
        <end position="25"/>
    </location>
</feature>
<dbReference type="KEGG" id="azq:G3580_13910"/>
<proteinExistence type="predicted"/>
<name>A0A6C1B4K9_9RHOO</name>
<dbReference type="InterPro" id="IPR050855">
    <property type="entry name" value="NDM-1-like"/>
</dbReference>
<feature type="chain" id="PRO_5025615112" evidence="1">
    <location>
        <begin position="26"/>
        <end position="321"/>
    </location>
</feature>
<dbReference type="Pfam" id="PF00753">
    <property type="entry name" value="Lactamase_B"/>
    <property type="match status" value="1"/>
</dbReference>
<dbReference type="GO" id="GO:0016787">
    <property type="term" value="F:hydrolase activity"/>
    <property type="evidence" value="ECO:0007669"/>
    <property type="project" value="UniProtKB-KW"/>
</dbReference>
<dbReference type="AlphaFoldDB" id="A0A6C1B4K9"/>
<keyword evidence="4" id="KW-1185">Reference proteome</keyword>
<dbReference type="Gene3D" id="3.60.15.10">
    <property type="entry name" value="Ribonuclease Z/Hydroxyacylglutathione hydrolase-like"/>
    <property type="match status" value="1"/>
</dbReference>
<dbReference type="SUPFAM" id="SSF56281">
    <property type="entry name" value="Metallo-hydrolase/oxidoreductase"/>
    <property type="match status" value="1"/>
</dbReference>
<dbReference type="PANTHER" id="PTHR42951">
    <property type="entry name" value="METALLO-BETA-LACTAMASE DOMAIN-CONTAINING"/>
    <property type="match status" value="1"/>
</dbReference>
<organism evidence="3 4">
    <name type="scientific">Nitrogeniibacter mangrovi</name>
    <dbReference type="NCBI Taxonomy" id="2016596"/>
    <lineage>
        <taxon>Bacteria</taxon>
        <taxon>Pseudomonadati</taxon>
        <taxon>Pseudomonadota</taxon>
        <taxon>Betaproteobacteria</taxon>
        <taxon>Rhodocyclales</taxon>
        <taxon>Zoogloeaceae</taxon>
        <taxon>Nitrogeniibacter</taxon>
    </lineage>
</organism>
<dbReference type="RefSeq" id="WP_173766450.1">
    <property type="nucleotide sequence ID" value="NZ_CP048836.1"/>
</dbReference>
<dbReference type="PANTHER" id="PTHR42951:SF20">
    <property type="entry name" value="BETA LACTAMASE"/>
    <property type="match status" value="1"/>
</dbReference>
<keyword evidence="1" id="KW-0732">Signal</keyword>
<dbReference type="Proteomes" id="UP000501991">
    <property type="component" value="Chromosome"/>
</dbReference>
<dbReference type="InterPro" id="IPR001279">
    <property type="entry name" value="Metallo-B-lactamas"/>
</dbReference>
<evidence type="ECO:0000256" key="1">
    <source>
        <dbReference type="SAM" id="SignalP"/>
    </source>
</evidence>
<keyword evidence="3" id="KW-0378">Hydrolase</keyword>
<dbReference type="EMBL" id="CP048836">
    <property type="protein sequence ID" value="QID18622.1"/>
    <property type="molecule type" value="Genomic_DNA"/>
</dbReference>
<sequence>MNALRTGFALFLLLAVALFPPPLRADEAITLTPIQVGPHSWYFQGESGAASAANKGFMSNAGFVVTDDQVIVWDSLGTPVLGQAMITAIRKLTALPIKLVIASHYHADHIYGLQAFKALGADIWAHQNSRLYLASDVARERLAQRRDALFPWVNEDTHLVPPDRTLPGGENFTRGGLHFRLIDAHGSHAPDDMMLLVEEDGVLFSGDLFFDGRVPFVGDANTRHWLKALDSMLDSHPKVVVPGHGHASKTPQHGITLTRDYLIDLRQKMGAAVADLTDFETAYAAADWSRWQKLPAFEAANRLNAYNVYIQMEQEALQGNR</sequence>
<feature type="domain" description="Metallo-beta-lactamase" evidence="2">
    <location>
        <begin position="58"/>
        <end position="244"/>
    </location>
</feature>
<evidence type="ECO:0000313" key="3">
    <source>
        <dbReference type="EMBL" id="QID18622.1"/>
    </source>
</evidence>
<protein>
    <submittedName>
        <fullName evidence="3">MBL fold metallo-hydrolase</fullName>
    </submittedName>
</protein>
<evidence type="ECO:0000313" key="4">
    <source>
        <dbReference type="Proteomes" id="UP000501991"/>
    </source>
</evidence>
<dbReference type="SMART" id="SM00849">
    <property type="entry name" value="Lactamase_B"/>
    <property type="match status" value="1"/>
</dbReference>
<dbReference type="CDD" id="cd16282">
    <property type="entry name" value="metallo-hydrolase-like_MBL-fold"/>
    <property type="match status" value="1"/>
</dbReference>